<dbReference type="GeneID" id="18837740"/>
<protein>
    <submittedName>
        <fullName evidence="1">Uncharacterized protein</fullName>
    </submittedName>
</protein>
<dbReference type="KEGG" id="dsq:DICSQDRAFT_157213"/>
<evidence type="ECO:0000313" key="1">
    <source>
        <dbReference type="EMBL" id="EJF57608.1"/>
    </source>
</evidence>
<dbReference type="RefSeq" id="XP_007369580.1">
    <property type="nucleotide sequence ID" value="XM_007369518.1"/>
</dbReference>
<gene>
    <name evidence="1" type="ORF">DICSQDRAFT_157213</name>
</gene>
<name>R7SNV2_DICSQ</name>
<sequence length="71" mass="7879">MHCRGLVRKNVSAMGGYERTYVVRILKILTVKPVCSPDPELGASRCGESEFVEPLLWLGEGYGHKLDVSMV</sequence>
<dbReference type="Proteomes" id="UP000053319">
    <property type="component" value="Unassembled WGS sequence"/>
</dbReference>
<dbReference type="EMBL" id="JH719447">
    <property type="protein sequence ID" value="EJF57608.1"/>
    <property type="molecule type" value="Genomic_DNA"/>
</dbReference>
<organism evidence="1 2">
    <name type="scientific">Dichomitus squalens (strain LYAD-421)</name>
    <name type="common">Western red white-rot fungus</name>
    <dbReference type="NCBI Taxonomy" id="732165"/>
    <lineage>
        <taxon>Eukaryota</taxon>
        <taxon>Fungi</taxon>
        <taxon>Dikarya</taxon>
        <taxon>Basidiomycota</taxon>
        <taxon>Agaricomycotina</taxon>
        <taxon>Agaricomycetes</taxon>
        <taxon>Polyporales</taxon>
        <taxon>Polyporaceae</taxon>
        <taxon>Dichomitus</taxon>
    </lineage>
</organism>
<reference evidence="1 2" key="1">
    <citation type="journal article" date="2012" name="Science">
        <title>The Paleozoic origin of enzymatic lignin decomposition reconstructed from 31 fungal genomes.</title>
        <authorList>
            <person name="Floudas D."/>
            <person name="Binder M."/>
            <person name="Riley R."/>
            <person name="Barry K."/>
            <person name="Blanchette R.A."/>
            <person name="Henrissat B."/>
            <person name="Martinez A.T."/>
            <person name="Otillar R."/>
            <person name="Spatafora J.W."/>
            <person name="Yadav J.S."/>
            <person name="Aerts A."/>
            <person name="Benoit I."/>
            <person name="Boyd A."/>
            <person name="Carlson A."/>
            <person name="Copeland A."/>
            <person name="Coutinho P.M."/>
            <person name="de Vries R.P."/>
            <person name="Ferreira P."/>
            <person name="Findley K."/>
            <person name="Foster B."/>
            <person name="Gaskell J."/>
            <person name="Glotzer D."/>
            <person name="Gorecki P."/>
            <person name="Heitman J."/>
            <person name="Hesse C."/>
            <person name="Hori C."/>
            <person name="Igarashi K."/>
            <person name="Jurgens J.A."/>
            <person name="Kallen N."/>
            <person name="Kersten P."/>
            <person name="Kohler A."/>
            <person name="Kuees U."/>
            <person name="Kumar T.K.A."/>
            <person name="Kuo A."/>
            <person name="LaButti K."/>
            <person name="Larrondo L.F."/>
            <person name="Lindquist E."/>
            <person name="Ling A."/>
            <person name="Lombard V."/>
            <person name="Lucas S."/>
            <person name="Lundell T."/>
            <person name="Martin R."/>
            <person name="McLaughlin D.J."/>
            <person name="Morgenstern I."/>
            <person name="Morin E."/>
            <person name="Murat C."/>
            <person name="Nagy L.G."/>
            <person name="Nolan M."/>
            <person name="Ohm R.A."/>
            <person name="Patyshakuliyeva A."/>
            <person name="Rokas A."/>
            <person name="Ruiz-Duenas F.J."/>
            <person name="Sabat G."/>
            <person name="Salamov A."/>
            <person name="Samejima M."/>
            <person name="Schmutz J."/>
            <person name="Slot J.C."/>
            <person name="St John F."/>
            <person name="Stenlid J."/>
            <person name="Sun H."/>
            <person name="Sun S."/>
            <person name="Syed K."/>
            <person name="Tsang A."/>
            <person name="Wiebenga A."/>
            <person name="Young D."/>
            <person name="Pisabarro A."/>
            <person name="Eastwood D.C."/>
            <person name="Martin F."/>
            <person name="Cullen D."/>
            <person name="Grigoriev I.V."/>
            <person name="Hibbett D.S."/>
        </authorList>
    </citation>
    <scope>NUCLEOTIDE SEQUENCE [LARGE SCALE GENOMIC DNA]</scope>
    <source>
        <strain evidence="1 2">LYAD-421 SS1</strain>
    </source>
</reference>
<dbReference type="AlphaFoldDB" id="R7SNV2"/>
<evidence type="ECO:0000313" key="2">
    <source>
        <dbReference type="Proteomes" id="UP000053319"/>
    </source>
</evidence>
<accession>R7SNV2</accession>
<proteinExistence type="predicted"/>
<dbReference type="HOGENOM" id="CLU_2739982_0_0_1"/>